<reference evidence="1" key="1">
    <citation type="submission" date="2021-06" db="EMBL/GenBank/DDBJ databases">
        <authorList>
            <person name="Kallberg Y."/>
            <person name="Tangrot J."/>
            <person name="Rosling A."/>
        </authorList>
    </citation>
    <scope>NUCLEOTIDE SEQUENCE</scope>
    <source>
        <strain evidence="1">MA461A</strain>
    </source>
</reference>
<name>A0ACA9SFX7_9GLOM</name>
<accession>A0ACA9SFX7</accession>
<dbReference type="EMBL" id="CAJVQC010120995">
    <property type="protein sequence ID" value="CAG8838582.1"/>
    <property type="molecule type" value="Genomic_DNA"/>
</dbReference>
<evidence type="ECO:0000313" key="1">
    <source>
        <dbReference type="EMBL" id="CAG8838582.1"/>
    </source>
</evidence>
<protein>
    <submittedName>
        <fullName evidence="1">20001_t:CDS:1</fullName>
    </submittedName>
</protein>
<dbReference type="Proteomes" id="UP000789920">
    <property type="component" value="Unassembled WGS sequence"/>
</dbReference>
<proteinExistence type="predicted"/>
<comment type="caution">
    <text evidence="1">The sequence shown here is derived from an EMBL/GenBank/DDBJ whole genome shotgun (WGS) entry which is preliminary data.</text>
</comment>
<gene>
    <name evidence="1" type="ORF">RPERSI_LOCUS30727</name>
</gene>
<feature type="non-terminal residue" evidence="1">
    <location>
        <position position="1"/>
    </location>
</feature>
<keyword evidence="2" id="KW-1185">Reference proteome</keyword>
<evidence type="ECO:0000313" key="2">
    <source>
        <dbReference type="Proteomes" id="UP000789920"/>
    </source>
</evidence>
<organism evidence="1 2">
    <name type="scientific">Racocetra persica</name>
    <dbReference type="NCBI Taxonomy" id="160502"/>
    <lineage>
        <taxon>Eukaryota</taxon>
        <taxon>Fungi</taxon>
        <taxon>Fungi incertae sedis</taxon>
        <taxon>Mucoromycota</taxon>
        <taxon>Glomeromycotina</taxon>
        <taxon>Glomeromycetes</taxon>
        <taxon>Diversisporales</taxon>
        <taxon>Gigasporaceae</taxon>
        <taxon>Racocetra</taxon>
    </lineage>
</organism>
<sequence>PSPSSSSPSPHFFAHSQQSSTAPTGRPSNSPATKLNVIIYKFNVLNDAKKCGDGEDDDGDGP</sequence>
<feature type="non-terminal residue" evidence="1">
    <location>
        <position position="62"/>
    </location>
</feature>